<accession>A0AAE3N5T1</accession>
<dbReference type="Gene3D" id="3.10.450.160">
    <property type="entry name" value="inner membrane protein cigr"/>
    <property type="match status" value="1"/>
</dbReference>
<reference evidence="3" key="1">
    <citation type="submission" date="2022-07" db="EMBL/GenBank/DDBJ databases">
        <title>Ectorhizobium quercum gen.nov., sp. nov.</title>
        <authorList>
            <person name="Ma T."/>
            <person name="Li Y."/>
        </authorList>
    </citation>
    <scope>NUCLEOTIDE SEQUENCE</scope>
    <source>
        <strain evidence="3">BDR2-2</strain>
    </source>
</reference>
<evidence type="ECO:0000313" key="3">
    <source>
        <dbReference type="EMBL" id="MCX8999795.1"/>
    </source>
</evidence>
<dbReference type="Proteomes" id="UP001208771">
    <property type="component" value="Unassembled WGS sequence"/>
</dbReference>
<name>A0AAE3N5T1_9HYPH</name>
<evidence type="ECO:0000256" key="1">
    <source>
        <dbReference type="SAM" id="MobiDB-lite"/>
    </source>
</evidence>
<dbReference type="InterPro" id="IPR024572">
    <property type="entry name" value="RcnB"/>
</dbReference>
<organism evidence="3 4">
    <name type="scientific">Ectorhizobium quercum</name>
    <dbReference type="NCBI Taxonomy" id="2965071"/>
    <lineage>
        <taxon>Bacteria</taxon>
        <taxon>Pseudomonadati</taxon>
        <taxon>Pseudomonadota</taxon>
        <taxon>Alphaproteobacteria</taxon>
        <taxon>Hyphomicrobiales</taxon>
        <taxon>Rhizobiaceae</taxon>
        <taxon>Ectorhizobium</taxon>
    </lineage>
</organism>
<gene>
    <name evidence="3" type="ORF">NOF55_22070</name>
</gene>
<evidence type="ECO:0000313" key="4">
    <source>
        <dbReference type="Proteomes" id="UP001208771"/>
    </source>
</evidence>
<sequence length="108" mass="12472">MKKVLAVLLGTFVIAAPLAEAQAQSHRNEPPRKEWRDDRRQPAPKKPVVRSWKRGETLRSGVARHRLDPREVRRYRLPEPRRGQMWVQVGGQFLLLNTNGFIVSIAAR</sequence>
<evidence type="ECO:0000256" key="2">
    <source>
        <dbReference type="SAM" id="SignalP"/>
    </source>
</evidence>
<keyword evidence="4" id="KW-1185">Reference proteome</keyword>
<feature type="compositionally biased region" description="Basic and acidic residues" evidence="1">
    <location>
        <begin position="26"/>
        <end position="41"/>
    </location>
</feature>
<dbReference type="Pfam" id="PF11776">
    <property type="entry name" value="RcnB"/>
    <property type="match status" value="1"/>
</dbReference>
<comment type="caution">
    <text evidence="3">The sequence shown here is derived from an EMBL/GenBank/DDBJ whole genome shotgun (WGS) entry which is preliminary data.</text>
</comment>
<protein>
    <submittedName>
        <fullName evidence="3">RcnB family protein</fullName>
    </submittedName>
</protein>
<keyword evidence="2" id="KW-0732">Signal</keyword>
<dbReference type="RefSeq" id="WP_306413295.1">
    <property type="nucleotide sequence ID" value="NZ_JANFPI010000011.1"/>
</dbReference>
<dbReference type="AlphaFoldDB" id="A0AAE3N5T1"/>
<feature type="region of interest" description="Disordered" evidence="1">
    <location>
        <begin position="20"/>
        <end position="55"/>
    </location>
</feature>
<proteinExistence type="predicted"/>
<feature type="signal peptide" evidence="2">
    <location>
        <begin position="1"/>
        <end position="21"/>
    </location>
</feature>
<dbReference type="EMBL" id="JANFPI010000011">
    <property type="protein sequence ID" value="MCX8999795.1"/>
    <property type="molecule type" value="Genomic_DNA"/>
</dbReference>
<feature type="chain" id="PRO_5042090064" evidence="2">
    <location>
        <begin position="22"/>
        <end position="108"/>
    </location>
</feature>